<dbReference type="Pfam" id="PF02365">
    <property type="entry name" value="NAM"/>
    <property type="match status" value="1"/>
</dbReference>
<evidence type="ECO:0000256" key="4">
    <source>
        <dbReference type="ARBA" id="ARBA00023242"/>
    </source>
</evidence>
<dbReference type="AlphaFoldDB" id="A0AAE1MKW6"/>
<feature type="domain" description="NAC" evidence="5">
    <location>
        <begin position="13"/>
        <end position="162"/>
    </location>
</feature>
<evidence type="ECO:0000313" key="7">
    <source>
        <dbReference type="Proteomes" id="UP001293593"/>
    </source>
</evidence>
<keyword evidence="2" id="KW-0238">DNA-binding</keyword>
<keyword evidence="4" id="KW-0539">Nucleus</keyword>
<sequence>MEMSNKEEDQINSSPGFRFQPTDNELLTYYLSKKTKNAKFSARAIAEVDILKIQPWDLPSNAKMGDYEWYFFCKRISKYQDGSKAIRATEAGYWKSSGRDQEIYRGISLIGTMKTLVFYKGRPRRERTGWVMHEYRLDGDLSVHNSSRPGDDEWVICRVFEKPSRGKKTYISDIEKPTTPLHDSSYSALTDADQYFDYNRFKAEHRARRQLGRPVRS</sequence>
<evidence type="ECO:0000256" key="1">
    <source>
        <dbReference type="ARBA" id="ARBA00023015"/>
    </source>
</evidence>
<evidence type="ECO:0000256" key="2">
    <source>
        <dbReference type="ARBA" id="ARBA00023125"/>
    </source>
</evidence>
<accession>A0AAE1MKW6</accession>
<gene>
    <name evidence="6" type="ORF">QN277_025385</name>
</gene>
<dbReference type="Proteomes" id="UP001293593">
    <property type="component" value="Unassembled WGS sequence"/>
</dbReference>
<organism evidence="6 7">
    <name type="scientific">Acacia crassicarpa</name>
    <name type="common">northern wattle</name>
    <dbReference type="NCBI Taxonomy" id="499986"/>
    <lineage>
        <taxon>Eukaryota</taxon>
        <taxon>Viridiplantae</taxon>
        <taxon>Streptophyta</taxon>
        <taxon>Embryophyta</taxon>
        <taxon>Tracheophyta</taxon>
        <taxon>Spermatophyta</taxon>
        <taxon>Magnoliopsida</taxon>
        <taxon>eudicotyledons</taxon>
        <taxon>Gunneridae</taxon>
        <taxon>Pentapetalae</taxon>
        <taxon>rosids</taxon>
        <taxon>fabids</taxon>
        <taxon>Fabales</taxon>
        <taxon>Fabaceae</taxon>
        <taxon>Caesalpinioideae</taxon>
        <taxon>mimosoid clade</taxon>
        <taxon>Acacieae</taxon>
        <taxon>Acacia</taxon>
    </lineage>
</organism>
<keyword evidence="7" id="KW-1185">Reference proteome</keyword>
<reference evidence="6" key="1">
    <citation type="submission" date="2023-10" db="EMBL/GenBank/DDBJ databases">
        <title>Chromosome-level genome of the transformable northern wattle, Acacia crassicarpa.</title>
        <authorList>
            <person name="Massaro I."/>
            <person name="Sinha N.R."/>
            <person name="Poethig S."/>
            <person name="Leichty A.R."/>
        </authorList>
    </citation>
    <scope>NUCLEOTIDE SEQUENCE</scope>
    <source>
        <strain evidence="6">Acra3RX</strain>
        <tissue evidence="6">Leaf</tissue>
    </source>
</reference>
<keyword evidence="3" id="KW-0804">Transcription</keyword>
<dbReference type="GO" id="GO:0006355">
    <property type="term" value="P:regulation of DNA-templated transcription"/>
    <property type="evidence" value="ECO:0007669"/>
    <property type="project" value="InterPro"/>
</dbReference>
<comment type="caution">
    <text evidence="6">The sequence shown here is derived from an EMBL/GenBank/DDBJ whole genome shotgun (WGS) entry which is preliminary data.</text>
</comment>
<evidence type="ECO:0000259" key="5">
    <source>
        <dbReference type="PROSITE" id="PS51005"/>
    </source>
</evidence>
<dbReference type="InterPro" id="IPR036093">
    <property type="entry name" value="NAC_dom_sf"/>
</dbReference>
<dbReference type="EMBL" id="JAWXYG010000008">
    <property type="protein sequence ID" value="KAK4264176.1"/>
    <property type="molecule type" value="Genomic_DNA"/>
</dbReference>
<keyword evidence="1" id="KW-0805">Transcription regulation</keyword>
<evidence type="ECO:0000313" key="6">
    <source>
        <dbReference type="EMBL" id="KAK4264176.1"/>
    </source>
</evidence>
<dbReference type="Gene3D" id="2.170.150.80">
    <property type="entry name" value="NAC domain"/>
    <property type="match status" value="1"/>
</dbReference>
<proteinExistence type="predicted"/>
<name>A0AAE1MKW6_9FABA</name>
<dbReference type="PANTHER" id="PTHR31744:SF92">
    <property type="entry name" value="NAC DOMAIN-CONTAINING PROTEIN 87"/>
    <property type="match status" value="1"/>
</dbReference>
<dbReference type="PROSITE" id="PS51005">
    <property type="entry name" value="NAC"/>
    <property type="match status" value="1"/>
</dbReference>
<dbReference type="PANTHER" id="PTHR31744">
    <property type="entry name" value="PROTEIN CUP-SHAPED COTYLEDON 2-RELATED"/>
    <property type="match status" value="1"/>
</dbReference>
<dbReference type="GO" id="GO:0005634">
    <property type="term" value="C:nucleus"/>
    <property type="evidence" value="ECO:0007669"/>
    <property type="project" value="UniProtKB-ARBA"/>
</dbReference>
<dbReference type="GO" id="GO:0003677">
    <property type="term" value="F:DNA binding"/>
    <property type="evidence" value="ECO:0007669"/>
    <property type="project" value="UniProtKB-KW"/>
</dbReference>
<dbReference type="SUPFAM" id="SSF101941">
    <property type="entry name" value="NAC domain"/>
    <property type="match status" value="1"/>
</dbReference>
<dbReference type="InterPro" id="IPR003441">
    <property type="entry name" value="NAC-dom"/>
</dbReference>
<protein>
    <recommendedName>
        <fullName evidence="5">NAC domain-containing protein</fullName>
    </recommendedName>
</protein>
<evidence type="ECO:0000256" key="3">
    <source>
        <dbReference type="ARBA" id="ARBA00023163"/>
    </source>
</evidence>